<organism evidence="1 2">
    <name type="scientific">Mucilaginibacter dorajii</name>
    <dbReference type="NCBI Taxonomy" id="692994"/>
    <lineage>
        <taxon>Bacteria</taxon>
        <taxon>Pseudomonadati</taxon>
        <taxon>Bacteroidota</taxon>
        <taxon>Sphingobacteriia</taxon>
        <taxon>Sphingobacteriales</taxon>
        <taxon>Sphingobacteriaceae</taxon>
        <taxon>Mucilaginibacter</taxon>
    </lineage>
</organism>
<keyword evidence="2" id="KW-1185">Reference proteome</keyword>
<reference evidence="2" key="1">
    <citation type="journal article" date="2019" name="Int. J. Syst. Evol. Microbiol.">
        <title>The Global Catalogue of Microorganisms (GCM) 10K type strain sequencing project: providing services to taxonomists for standard genome sequencing and annotation.</title>
        <authorList>
            <consortium name="The Broad Institute Genomics Platform"/>
            <consortium name="The Broad Institute Genome Sequencing Center for Infectious Disease"/>
            <person name="Wu L."/>
            <person name="Ma J."/>
        </authorList>
    </citation>
    <scope>NUCLEOTIDE SEQUENCE [LARGE SCALE GENOMIC DNA]</scope>
    <source>
        <strain evidence="2">JCM 16601</strain>
    </source>
</reference>
<proteinExistence type="predicted"/>
<evidence type="ECO:0008006" key="3">
    <source>
        <dbReference type="Google" id="ProtNLM"/>
    </source>
</evidence>
<gene>
    <name evidence="1" type="ORF">GCM10022210_36840</name>
</gene>
<evidence type="ECO:0000313" key="2">
    <source>
        <dbReference type="Proteomes" id="UP001500742"/>
    </source>
</evidence>
<name>A0ABP7QG74_9SPHI</name>
<accession>A0ABP7QG74</accession>
<dbReference type="RefSeq" id="WP_259093752.1">
    <property type="nucleotide sequence ID" value="NZ_BAAAZC010000026.1"/>
</dbReference>
<dbReference type="Proteomes" id="UP001500742">
    <property type="component" value="Unassembled WGS sequence"/>
</dbReference>
<comment type="caution">
    <text evidence="1">The sequence shown here is derived from an EMBL/GenBank/DDBJ whole genome shotgun (WGS) entry which is preliminary data.</text>
</comment>
<dbReference type="EMBL" id="BAAAZC010000026">
    <property type="protein sequence ID" value="GAA3982050.1"/>
    <property type="molecule type" value="Genomic_DNA"/>
</dbReference>
<evidence type="ECO:0000313" key="1">
    <source>
        <dbReference type="EMBL" id="GAA3982050.1"/>
    </source>
</evidence>
<protein>
    <recommendedName>
        <fullName evidence="3">Inclusion body protein</fullName>
    </recommendedName>
</protein>
<sequence>MAGKLHVSLLYAVQTPQTTISIALDTAYLEGLQPGAKPVTGIYLMDNRIGIGSSNEGTQSLHTVCYTGDKISWLALPVDPERGDTVVITGFIILAGNIFGGSIGNPQSTDNPACWIGRAVVSANTTVYQINFLIVDDAKNYFITSCVVSIATFQSGGIPTLT</sequence>